<dbReference type="AlphaFoldDB" id="A0A1G6TMS6"/>
<feature type="domain" description="Aminoglycoside phosphotransferase" evidence="2">
    <location>
        <begin position="185"/>
        <end position="351"/>
    </location>
</feature>
<sequence>MRTAPVLLRDAVALGLADPAEVLAGRTVLVPQWRSNRVHRLEGAGSVLAYVKQPGPASVLDGDDTVAVERAAWEALRGRVLLPRVLGGPDAVGGAGQGETSVVVRGDADGSTGGAVTASRGDAVTGTPGAAAGAGVRGEPVADDAPPGWTGTVVRGDAVARGVPDGEVGAVVRGDSAAHQVPGGDAVWTAPLPGVQLDRLLGDPVRLSVASTALGRELARLHAVPAAPGTGPARLPWPLHPERPLPSMAGAPEGSPAADVLAAVREPALAAALAGAARAWRRGVWVHGDLTAANVLHDGDRVGLLDWEAGGAGDPDWDVVCAAAVLHELGGAPSVQRFLASYAEAGGPGRVAAPLACVHSVVTAWQLAVQVEHLAPSGRGGEPSGRADEGSRDGLDQDVATRLGRARRLAGLSGVRP</sequence>
<feature type="compositionally biased region" description="Basic and acidic residues" evidence="1">
    <location>
        <begin position="385"/>
        <end position="395"/>
    </location>
</feature>
<dbReference type="Proteomes" id="UP000198546">
    <property type="component" value="Chromosome i"/>
</dbReference>
<organism evidence="3 4">
    <name type="scientific">Auraticoccus monumenti</name>
    <dbReference type="NCBI Taxonomy" id="675864"/>
    <lineage>
        <taxon>Bacteria</taxon>
        <taxon>Bacillati</taxon>
        <taxon>Actinomycetota</taxon>
        <taxon>Actinomycetes</taxon>
        <taxon>Propionibacteriales</taxon>
        <taxon>Propionibacteriaceae</taxon>
        <taxon>Auraticoccus</taxon>
    </lineage>
</organism>
<proteinExistence type="predicted"/>
<evidence type="ECO:0000256" key="1">
    <source>
        <dbReference type="SAM" id="MobiDB-lite"/>
    </source>
</evidence>
<reference evidence="3 4" key="1">
    <citation type="submission" date="2016-10" db="EMBL/GenBank/DDBJ databases">
        <authorList>
            <person name="de Groot N.N."/>
        </authorList>
    </citation>
    <scope>NUCLEOTIDE SEQUENCE [LARGE SCALE GENOMIC DNA]</scope>
    <source>
        <strain evidence="3 4">MON 2.2</strain>
    </source>
</reference>
<dbReference type="Gene3D" id="3.90.1200.10">
    <property type="match status" value="1"/>
</dbReference>
<dbReference type="OrthoDB" id="9797603at2"/>
<dbReference type="RefSeq" id="WP_090590599.1">
    <property type="nucleotide sequence ID" value="NZ_LT629688.1"/>
</dbReference>
<dbReference type="STRING" id="675864.SAMN04489747_0659"/>
<keyword evidence="3" id="KW-0808">Transferase</keyword>
<gene>
    <name evidence="3" type="ORF">SAMN04489747_0659</name>
</gene>
<dbReference type="InterPro" id="IPR002575">
    <property type="entry name" value="Aminoglycoside_PTrfase"/>
</dbReference>
<evidence type="ECO:0000313" key="3">
    <source>
        <dbReference type="EMBL" id="SDD30339.1"/>
    </source>
</evidence>
<name>A0A1G6TMS6_9ACTN</name>
<dbReference type="EMBL" id="LT629688">
    <property type="protein sequence ID" value="SDD30339.1"/>
    <property type="molecule type" value="Genomic_DNA"/>
</dbReference>
<protein>
    <submittedName>
        <fullName evidence="3">Phosphotransferase enzyme family protein</fullName>
    </submittedName>
</protein>
<evidence type="ECO:0000313" key="4">
    <source>
        <dbReference type="Proteomes" id="UP000198546"/>
    </source>
</evidence>
<keyword evidence="4" id="KW-1185">Reference proteome</keyword>
<feature type="region of interest" description="Disordered" evidence="1">
    <location>
        <begin position="375"/>
        <end position="399"/>
    </location>
</feature>
<feature type="region of interest" description="Disordered" evidence="1">
    <location>
        <begin position="113"/>
        <end position="148"/>
    </location>
</feature>
<dbReference type="InterPro" id="IPR011009">
    <property type="entry name" value="Kinase-like_dom_sf"/>
</dbReference>
<evidence type="ECO:0000259" key="2">
    <source>
        <dbReference type="Pfam" id="PF01636"/>
    </source>
</evidence>
<dbReference type="SUPFAM" id="SSF56112">
    <property type="entry name" value="Protein kinase-like (PK-like)"/>
    <property type="match status" value="1"/>
</dbReference>
<feature type="compositionally biased region" description="Low complexity" evidence="1">
    <location>
        <begin position="121"/>
        <end position="139"/>
    </location>
</feature>
<accession>A0A1G6TMS6</accession>
<dbReference type="Pfam" id="PF01636">
    <property type="entry name" value="APH"/>
    <property type="match status" value="1"/>
</dbReference>
<dbReference type="GO" id="GO:0016740">
    <property type="term" value="F:transferase activity"/>
    <property type="evidence" value="ECO:0007669"/>
    <property type="project" value="UniProtKB-KW"/>
</dbReference>